<keyword evidence="13" id="KW-1185">Reference proteome</keyword>
<evidence type="ECO:0000256" key="5">
    <source>
        <dbReference type="ARBA" id="ARBA00022729"/>
    </source>
</evidence>
<evidence type="ECO:0000256" key="6">
    <source>
        <dbReference type="ARBA" id="ARBA00022824"/>
    </source>
</evidence>
<comment type="similarity">
    <text evidence="2">Belongs to the BIG1 family.</text>
</comment>
<evidence type="ECO:0000256" key="9">
    <source>
        <dbReference type="ARBA" id="ARBA00023316"/>
    </source>
</evidence>
<keyword evidence="9" id="KW-0961">Cell wall biogenesis/degradation</keyword>
<keyword evidence="4 10" id="KW-0812">Transmembrane</keyword>
<dbReference type="PANTHER" id="PTHR28285:SF1">
    <property type="entry name" value="PROTEIN BIG1"/>
    <property type="match status" value="1"/>
</dbReference>
<dbReference type="Proteomes" id="UP001623330">
    <property type="component" value="Unassembled WGS sequence"/>
</dbReference>
<evidence type="ECO:0000313" key="12">
    <source>
        <dbReference type="EMBL" id="KAL3233546.1"/>
    </source>
</evidence>
<dbReference type="PANTHER" id="PTHR28285">
    <property type="entry name" value="PROTEIN BIG1"/>
    <property type="match status" value="1"/>
</dbReference>
<evidence type="ECO:0000256" key="4">
    <source>
        <dbReference type="ARBA" id="ARBA00022692"/>
    </source>
</evidence>
<protein>
    <recommendedName>
        <fullName evidence="3">Protein BIG1</fullName>
    </recommendedName>
</protein>
<evidence type="ECO:0000256" key="7">
    <source>
        <dbReference type="ARBA" id="ARBA00022989"/>
    </source>
</evidence>
<keyword evidence="7 10" id="KW-1133">Transmembrane helix</keyword>
<sequence length="312" mass="35726">MIFAFFCLWISFVYGGNVPVIIFSNKLADNVFEYNDDYDMATVLPGVVFENAVKELINYCNSEAYVFVNQPGLSLVDFVDYEDEFPMLSRYIMQSSTSVKFERVDSIDSADRFDRLMEYASATCNIDDTVVIDYYEVDSYKAYIDAQKKIILINMPELPPKDEDDGNARALALKDNDNQLRGILGQLPSPDIAVIYSTLDKAPADIKFDIGLEILPSAFDSFKKGYRVERNHRIIDSQRPGFFDYRPKFGNFDYSYLPAIDKEFIKENQTFLLLIVSSVLIFIILQIISQGLVSTKKKVSVSKEQMLEKKKK</sequence>
<reference evidence="12 13" key="1">
    <citation type="submission" date="2024-05" db="EMBL/GenBank/DDBJ databases">
        <title>Long read based assembly of the Candida bracarensis genome reveals expanded adhesin content.</title>
        <authorList>
            <person name="Marcet-Houben M."/>
            <person name="Ksiezopolska E."/>
            <person name="Gabaldon T."/>
        </authorList>
    </citation>
    <scope>NUCLEOTIDE SEQUENCE [LARGE SCALE GENOMIC DNA]</scope>
    <source>
        <strain evidence="12 13">CBM6</strain>
    </source>
</reference>
<dbReference type="EMBL" id="JBEVYD010000004">
    <property type="protein sequence ID" value="KAL3233546.1"/>
    <property type="molecule type" value="Genomic_DNA"/>
</dbReference>
<evidence type="ECO:0000256" key="11">
    <source>
        <dbReference type="SAM" id="SignalP"/>
    </source>
</evidence>
<evidence type="ECO:0000256" key="10">
    <source>
        <dbReference type="SAM" id="Phobius"/>
    </source>
</evidence>
<dbReference type="InterPro" id="IPR037654">
    <property type="entry name" value="Big1"/>
</dbReference>
<name>A0ABR4NXE0_9SACH</name>
<proteinExistence type="inferred from homology"/>
<evidence type="ECO:0000256" key="1">
    <source>
        <dbReference type="ARBA" id="ARBA00004115"/>
    </source>
</evidence>
<evidence type="ECO:0000256" key="8">
    <source>
        <dbReference type="ARBA" id="ARBA00023136"/>
    </source>
</evidence>
<keyword evidence="8 10" id="KW-0472">Membrane</keyword>
<evidence type="ECO:0000256" key="2">
    <source>
        <dbReference type="ARBA" id="ARBA00008203"/>
    </source>
</evidence>
<keyword evidence="5 11" id="KW-0732">Signal</keyword>
<comment type="caution">
    <text evidence="12">The sequence shown here is derived from an EMBL/GenBank/DDBJ whole genome shotgun (WGS) entry which is preliminary data.</text>
</comment>
<gene>
    <name evidence="12" type="ORF">RNJ44_03586</name>
</gene>
<feature type="transmembrane region" description="Helical" evidence="10">
    <location>
        <begin position="271"/>
        <end position="293"/>
    </location>
</feature>
<feature type="signal peptide" evidence="11">
    <location>
        <begin position="1"/>
        <end position="15"/>
    </location>
</feature>
<organism evidence="12 13">
    <name type="scientific">Nakaseomyces bracarensis</name>
    <dbReference type="NCBI Taxonomy" id="273131"/>
    <lineage>
        <taxon>Eukaryota</taxon>
        <taxon>Fungi</taxon>
        <taxon>Dikarya</taxon>
        <taxon>Ascomycota</taxon>
        <taxon>Saccharomycotina</taxon>
        <taxon>Saccharomycetes</taxon>
        <taxon>Saccharomycetales</taxon>
        <taxon>Saccharomycetaceae</taxon>
        <taxon>Nakaseomyces</taxon>
    </lineage>
</organism>
<evidence type="ECO:0000313" key="13">
    <source>
        <dbReference type="Proteomes" id="UP001623330"/>
    </source>
</evidence>
<keyword evidence="6" id="KW-0256">Endoplasmic reticulum</keyword>
<feature type="chain" id="PRO_5045910290" description="Protein BIG1" evidence="11">
    <location>
        <begin position="16"/>
        <end position="312"/>
    </location>
</feature>
<evidence type="ECO:0000256" key="3">
    <source>
        <dbReference type="ARBA" id="ARBA00022089"/>
    </source>
</evidence>
<comment type="subcellular location">
    <subcellularLocation>
        <location evidence="1">Endoplasmic reticulum membrane</location>
        <topology evidence="1">Single-pass type I membrane protein</topology>
    </subcellularLocation>
</comment>
<accession>A0ABR4NXE0</accession>